<keyword evidence="2" id="KW-0805">Transcription regulation</keyword>
<dbReference type="InterPro" id="IPR005158">
    <property type="entry name" value="BTAD"/>
</dbReference>
<dbReference type="EMBL" id="BAABHK010000020">
    <property type="protein sequence ID" value="GAA4637721.1"/>
    <property type="molecule type" value="Genomic_DNA"/>
</dbReference>
<gene>
    <name evidence="7" type="ORF">GCM10023196_092660</name>
</gene>
<dbReference type="InterPro" id="IPR011990">
    <property type="entry name" value="TPR-like_helical_dom_sf"/>
</dbReference>
<dbReference type="InterPro" id="IPR016032">
    <property type="entry name" value="Sig_transdc_resp-reg_C-effctor"/>
</dbReference>
<comment type="caution">
    <text evidence="7">The sequence shown here is derived from an EMBL/GenBank/DDBJ whole genome shotgun (WGS) entry which is preliminary data.</text>
</comment>
<evidence type="ECO:0000256" key="3">
    <source>
        <dbReference type="ARBA" id="ARBA00023125"/>
    </source>
</evidence>
<evidence type="ECO:0000256" key="2">
    <source>
        <dbReference type="ARBA" id="ARBA00023015"/>
    </source>
</evidence>
<keyword evidence="3 5" id="KW-0238">DNA-binding</keyword>
<protein>
    <recommendedName>
        <fullName evidence="6">OmpR/PhoB-type domain-containing protein</fullName>
    </recommendedName>
</protein>
<dbReference type="SUPFAM" id="SSF48452">
    <property type="entry name" value="TPR-like"/>
    <property type="match status" value="1"/>
</dbReference>
<dbReference type="Pfam" id="PF00486">
    <property type="entry name" value="Trans_reg_C"/>
    <property type="match status" value="1"/>
</dbReference>
<evidence type="ECO:0000256" key="4">
    <source>
        <dbReference type="ARBA" id="ARBA00023163"/>
    </source>
</evidence>
<evidence type="ECO:0000313" key="8">
    <source>
        <dbReference type="Proteomes" id="UP001501442"/>
    </source>
</evidence>
<accession>A0ABP8UQL0</accession>
<proteinExistence type="inferred from homology"/>
<sequence length="218" mass="24078">MLAALLIRPGRVIPTRSLIRAVWPEGPPASHRSNLRTHVRGLRRLLAPAGAVLRTRPPGYALAVEPSDVDAYDFATAVGEGRLAYAQGDFSTAIARYQQALDLWRGDAYEDVPRWPELDSEIAMLTEQRLIAIEGLGDARLSAGLHEEAVADLRALVTDHPLRERLHGQLMVALYRSGRQGDAVDAYHRARMVLATELGVEPHPELRRLHAAMLHGEI</sequence>
<dbReference type="InterPro" id="IPR001867">
    <property type="entry name" value="OmpR/PhoB-type_DNA-bd"/>
</dbReference>
<evidence type="ECO:0000256" key="1">
    <source>
        <dbReference type="ARBA" id="ARBA00005820"/>
    </source>
</evidence>
<dbReference type="PANTHER" id="PTHR35807">
    <property type="entry name" value="TRANSCRIPTIONAL REGULATOR REDD-RELATED"/>
    <property type="match status" value="1"/>
</dbReference>
<evidence type="ECO:0000313" key="7">
    <source>
        <dbReference type="EMBL" id="GAA4637721.1"/>
    </source>
</evidence>
<dbReference type="CDD" id="cd15831">
    <property type="entry name" value="BTAD"/>
    <property type="match status" value="1"/>
</dbReference>
<keyword evidence="8" id="KW-1185">Reference proteome</keyword>
<dbReference type="Pfam" id="PF03704">
    <property type="entry name" value="BTAD"/>
    <property type="match status" value="1"/>
</dbReference>
<feature type="DNA-binding region" description="OmpR/PhoB-type" evidence="5">
    <location>
        <begin position="1"/>
        <end position="64"/>
    </location>
</feature>
<dbReference type="SMART" id="SM00862">
    <property type="entry name" value="Trans_reg_C"/>
    <property type="match status" value="1"/>
</dbReference>
<dbReference type="Gene3D" id="1.25.40.10">
    <property type="entry name" value="Tetratricopeptide repeat domain"/>
    <property type="match status" value="1"/>
</dbReference>
<dbReference type="PANTHER" id="PTHR35807:SF1">
    <property type="entry name" value="TRANSCRIPTIONAL REGULATOR REDD"/>
    <property type="match status" value="1"/>
</dbReference>
<dbReference type="InterPro" id="IPR036388">
    <property type="entry name" value="WH-like_DNA-bd_sf"/>
</dbReference>
<dbReference type="PROSITE" id="PS51755">
    <property type="entry name" value="OMPR_PHOB"/>
    <property type="match status" value="1"/>
</dbReference>
<organism evidence="7 8">
    <name type="scientific">Actinoallomurus vinaceus</name>
    <dbReference type="NCBI Taxonomy" id="1080074"/>
    <lineage>
        <taxon>Bacteria</taxon>
        <taxon>Bacillati</taxon>
        <taxon>Actinomycetota</taxon>
        <taxon>Actinomycetes</taxon>
        <taxon>Streptosporangiales</taxon>
        <taxon>Thermomonosporaceae</taxon>
        <taxon>Actinoallomurus</taxon>
    </lineage>
</organism>
<feature type="domain" description="OmpR/PhoB-type" evidence="6">
    <location>
        <begin position="1"/>
        <end position="64"/>
    </location>
</feature>
<comment type="similarity">
    <text evidence="1">Belongs to the AfsR/DnrI/RedD regulatory family.</text>
</comment>
<reference evidence="8" key="1">
    <citation type="journal article" date="2019" name="Int. J. Syst. Evol. Microbiol.">
        <title>The Global Catalogue of Microorganisms (GCM) 10K type strain sequencing project: providing services to taxonomists for standard genome sequencing and annotation.</title>
        <authorList>
            <consortium name="The Broad Institute Genomics Platform"/>
            <consortium name="The Broad Institute Genome Sequencing Center for Infectious Disease"/>
            <person name="Wu L."/>
            <person name="Ma J."/>
        </authorList>
    </citation>
    <scope>NUCLEOTIDE SEQUENCE [LARGE SCALE GENOMIC DNA]</scope>
    <source>
        <strain evidence="8">JCM 17939</strain>
    </source>
</reference>
<dbReference type="InterPro" id="IPR051677">
    <property type="entry name" value="AfsR-DnrI-RedD_regulator"/>
</dbReference>
<dbReference type="Gene3D" id="1.10.10.10">
    <property type="entry name" value="Winged helix-like DNA-binding domain superfamily/Winged helix DNA-binding domain"/>
    <property type="match status" value="1"/>
</dbReference>
<keyword evidence="4" id="KW-0804">Transcription</keyword>
<dbReference type="SMART" id="SM01043">
    <property type="entry name" value="BTAD"/>
    <property type="match status" value="1"/>
</dbReference>
<name>A0ABP8UQL0_9ACTN</name>
<evidence type="ECO:0000256" key="5">
    <source>
        <dbReference type="PROSITE-ProRule" id="PRU01091"/>
    </source>
</evidence>
<dbReference type="SUPFAM" id="SSF46894">
    <property type="entry name" value="C-terminal effector domain of the bipartite response regulators"/>
    <property type="match status" value="1"/>
</dbReference>
<dbReference type="Proteomes" id="UP001501442">
    <property type="component" value="Unassembled WGS sequence"/>
</dbReference>
<evidence type="ECO:0000259" key="6">
    <source>
        <dbReference type="PROSITE" id="PS51755"/>
    </source>
</evidence>